<comment type="similarity">
    <text evidence="2 8">Belongs to the pantothenate synthetase family.</text>
</comment>
<dbReference type="EMBL" id="CP072642">
    <property type="protein sequence ID" value="QUV94502.1"/>
    <property type="molecule type" value="Genomic_DNA"/>
</dbReference>
<organism evidence="9 10">
    <name type="scientific">Chloracidobacterium sp. N</name>
    <dbReference type="NCBI Taxonomy" id="2821540"/>
    <lineage>
        <taxon>Bacteria</taxon>
        <taxon>Pseudomonadati</taxon>
        <taxon>Acidobacteriota</taxon>
        <taxon>Terriglobia</taxon>
        <taxon>Terriglobales</taxon>
        <taxon>Acidobacteriaceae</taxon>
        <taxon>Chloracidobacterium</taxon>
        <taxon>Chloracidobacterium aggregatum</taxon>
    </lineage>
</organism>
<dbReference type="InterPro" id="IPR003721">
    <property type="entry name" value="Pantoate_ligase"/>
</dbReference>
<evidence type="ECO:0000256" key="6">
    <source>
        <dbReference type="ARBA" id="ARBA00022840"/>
    </source>
</evidence>
<dbReference type="NCBIfam" id="TIGR00125">
    <property type="entry name" value="cyt_tran_rel"/>
    <property type="match status" value="1"/>
</dbReference>
<protein>
    <recommendedName>
        <fullName evidence="8">Pantothenate synthetase</fullName>
        <shortName evidence="8">PS</shortName>
        <ecNumber evidence="8">6.3.2.1</ecNumber>
    </recommendedName>
    <alternativeName>
        <fullName evidence="8">Pantoate--beta-alanine ligase</fullName>
    </alternativeName>
    <alternativeName>
        <fullName evidence="8">Pantoate-activating enzyme</fullName>
    </alternativeName>
</protein>
<dbReference type="NCBIfam" id="TIGR00018">
    <property type="entry name" value="panC"/>
    <property type="match status" value="1"/>
</dbReference>
<dbReference type="InterPro" id="IPR004821">
    <property type="entry name" value="Cyt_trans-like"/>
</dbReference>
<dbReference type="PANTHER" id="PTHR21299">
    <property type="entry name" value="CYTIDYLATE KINASE/PANTOATE-BETA-ALANINE LIGASE"/>
    <property type="match status" value="1"/>
</dbReference>
<comment type="function">
    <text evidence="8">Catalyzes the condensation of pantoate with beta-alanine in an ATP-dependent reaction via a pantoyl-adenylate intermediate.</text>
</comment>
<reference evidence="9 10" key="1">
    <citation type="submission" date="2021-03" db="EMBL/GenBank/DDBJ databases">
        <title>Genomic and phenotypic characterization of Chloracidobacterium isolates provides evidence for multiple species.</title>
        <authorList>
            <person name="Saini M.K."/>
            <person name="Costas A.M.G."/>
            <person name="Tank M."/>
            <person name="Bryant D.A."/>
        </authorList>
    </citation>
    <scope>NUCLEOTIDE SEQUENCE [LARGE SCALE GENOMIC DNA]</scope>
    <source>
        <strain evidence="9 10">N</strain>
    </source>
</reference>
<dbReference type="HAMAP" id="MF_00158">
    <property type="entry name" value="PanC"/>
    <property type="match status" value="1"/>
</dbReference>
<dbReference type="Pfam" id="PF02569">
    <property type="entry name" value="Pantoate_ligase"/>
    <property type="match status" value="1"/>
</dbReference>
<feature type="binding site" evidence="8">
    <location>
        <position position="153"/>
    </location>
    <ligand>
        <name>(R)-pantoate</name>
        <dbReference type="ChEBI" id="CHEBI:15980"/>
    </ligand>
</feature>
<accession>A0ABX8B1M5</accession>
<comment type="miscellaneous">
    <text evidence="8">The reaction proceeds by a bi uni uni bi ping pong mechanism.</text>
</comment>
<comment type="subcellular location">
    <subcellularLocation>
        <location evidence="8">Cytoplasm</location>
    </subcellularLocation>
</comment>
<dbReference type="Proteomes" id="UP000677668">
    <property type="component" value="Chromosome 1"/>
</dbReference>
<evidence type="ECO:0000256" key="4">
    <source>
        <dbReference type="ARBA" id="ARBA00022655"/>
    </source>
</evidence>
<keyword evidence="5 8" id="KW-0547">Nucleotide-binding</keyword>
<dbReference type="CDD" id="cd00560">
    <property type="entry name" value="PanC"/>
    <property type="match status" value="1"/>
</dbReference>
<sequence>MEIVTRIARMRHLAPRLKQDRKKLALVPTMSALHEGHLSLIRRAQILADAVVVSIFFNPIHFQAGEEFDVPARDLARDAELMAKRGVDVLFAPSVDEIYPEDMLTYVTTDTLDCRLCGAQQPNYFRGVTTIVNKLINIVRPDYTLVGQKDAQQSIIIRRMVRDLSMDTEVFICPTHREPDGLVTSSRNALLSAEERQAATALYRGLQQAQKLVERNGVRDAETLIGAVRQVLDLEPLVRPEYIALVDMENLAPLTAIAEGGEGLLAVAAYVGQVRLTDNIILVGSTG</sequence>
<evidence type="ECO:0000256" key="5">
    <source>
        <dbReference type="ARBA" id="ARBA00022741"/>
    </source>
</evidence>
<evidence type="ECO:0000313" key="10">
    <source>
        <dbReference type="Proteomes" id="UP000677668"/>
    </source>
</evidence>
<evidence type="ECO:0000256" key="1">
    <source>
        <dbReference type="ARBA" id="ARBA00004990"/>
    </source>
</evidence>
<evidence type="ECO:0000256" key="8">
    <source>
        <dbReference type="HAMAP-Rule" id="MF_00158"/>
    </source>
</evidence>
<dbReference type="EC" id="6.3.2.1" evidence="8"/>
<comment type="subunit">
    <text evidence="8">Homodimer.</text>
</comment>
<proteinExistence type="inferred from homology"/>
<dbReference type="Gene3D" id="3.40.50.620">
    <property type="entry name" value="HUPs"/>
    <property type="match status" value="1"/>
</dbReference>
<feature type="active site" description="Proton donor" evidence="8">
    <location>
        <position position="37"/>
    </location>
</feature>
<comment type="catalytic activity">
    <reaction evidence="7 8">
        <text>(R)-pantoate + beta-alanine + ATP = (R)-pantothenate + AMP + diphosphate + H(+)</text>
        <dbReference type="Rhea" id="RHEA:10912"/>
        <dbReference type="ChEBI" id="CHEBI:15378"/>
        <dbReference type="ChEBI" id="CHEBI:15980"/>
        <dbReference type="ChEBI" id="CHEBI:29032"/>
        <dbReference type="ChEBI" id="CHEBI:30616"/>
        <dbReference type="ChEBI" id="CHEBI:33019"/>
        <dbReference type="ChEBI" id="CHEBI:57966"/>
        <dbReference type="ChEBI" id="CHEBI:456215"/>
        <dbReference type="EC" id="6.3.2.1"/>
    </reaction>
</comment>
<gene>
    <name evidence="8" type="primary">panC</name>
    <name evidence="9" type="ORF">J8C05_03380</name>
</gene>
<feature type="binding site" evidence="8">
    <location>
        <begin position="30"/>
        <end position="37"/>
    </location>
    <ligand>
        <name>ATP</name>
        <dbReference type="ChEBI" id="CHEBI:30616"/>
    </ligand>
</feature>
<dbReference type="RefSeq" id="WP_211422790.1">
    <property type="nucleotide sequence ID" value="NZ_CP072642.1"/>
</dbReference>
<feature type="binding site" evidence="8">
    <location>
        <begin position="147"/>
        <end position="150"/>
    </location>
    <ligand>
        <name>ATP</name>
        <dbReference type="ChEBI" id="CHEBI:30616"/>
    </ligand>
</feature>
<keyword evidence="3 8" id="KW-0436">Ligase</keyword>
<feature type="binding site" evidence="8">
    <location>
        <begin position="184"/>
        <end position="187"/>
    </location>
    <ligand>
        <name>ATP</name>
        <dbReference type="ChEBI" id="CHEBI:30616"/>
    </ligand>
</feature>
<name>A0ABX8B1M5_9BACT</name>
<dbReference type="InterPro" id="IPR042176">
    <property type="entry name" value="Pantoate_ligase_C"/>
</dbReference>
<dbReference type="Gene3D" id="3.30.1300.10">
    <property type="entry name" value="Pantoate-beta-alanine ligase, C-terminal domain"/>
    <property type="match status" value="1"/>
</dbReference>
<evidence type="ECO:0000256" key="3">
    <source>
        <dbReference type="ARBA" id="ARBA00022598"/>
    </source>
</evidence>
<comment type="caution">
    <text evidence="8">Lacks conserved residue(s) required for the propagation of feature annotation.</text>
</comment>
<comment type="pathway">
    <text evidence="1 8">Cofactor biosynthesis; (R)-pantothenate biosynthesis; (R)-pantothenate from (R)-pantoate and beta-alanine: step 1/1.</text>
</comment>
<keyword evidence="4 8" id="KW-0566">Pantothenate biosynthesis</keyword>
<keyword evidence="6 8" id="KW-0067">ATP-binding</keyword>
<evidence type="ECO:0000313" key="9">
    <source>
        <dbReference type="EMBL" id="QUV94502.1"/>
    </source>
</evidence>
<evidence type="ECO:0000256" key="2">
    <source>
        <dbReference type="ARBA" id="ARBA00009256"/>
    </source>
</evidence>
<dbReference type="PANTHER" id="PTHR21299:SF1">
    <property type="entry name" value="PANTOATE--BETA-ALANINE LIGASE"/>
    <property type="match status" value="1"/>
</dbReference>
<keyword evidence="10" id="KW-1185">Reference proteome</keyword>
<dbReference type="GO" id="GO:0004592">
    <property type="term" value="F:pantoate-beta-alanine ligase activity"/>
    <property type="evidence" value="ECO:0007669"/>
    <property type="project" value="UniProtKB-EC"/>
</dbReference>
<keyword evidence="8" id="KW-0963">Cytoplasm</keyword>
<dbReference type="SUPFAM" id="SSF52374">
    <property type="entry name" value="Nucleotidylyl transferase"/>
    <property type="match status" value="1"/>
</dbReference>
<evidence type="ECO:0000256" key="7">
    <source>
        <dbReference type="ARBA" id="ARBA00048258"/>
    </source>
</evidence>
<dbReference type="InterPro" id="IPR014729">
    <property type="entry name" value="Rossmann-like_a/b/a_fold"/>
</dbReference>